<evidence type="ECO:0000256" key="3">
    <source>
        <dbReference type="ARBA" id="ARBA00023163"/>
    </source>
</evidence>
<evidence type="ECO:0000256" key="1">
    <source>
        <dbReference type="ARBA" id="ARBA00023015"/>
    </source>
</evidence>
<dbReference type="InterPro" id="IPR036388">
    <property type="entry name" value="WH-like_DNA-bd_sf"/>
</dbReference>
<dbReference type="PRINTS" id="PR00035">
    <property type="entry name" value="HTHGNTR"/>
</dbReference>
<name>A0A239YBS0_9STAP</name>
<dbReference type="GO" id="GO:0045892">
    <property type="term" value="P:negative regulation of DNA-templated transcription"/>
    <property type="evidence" value="ECO:0007669"/>
    <property type="project" value="TreeGrafter"/>
</dbReference>
<dbReference type="SMART" id="SM00866">
    <property type="entry name" value="UTRA"/>
    <property type="match status" value="1"/>
</dbReference>
<protein>
    <submittedName>
        <fullName evidence="5">GntR family transcriptional regulator</fullName>
    </submittedName>
</protein>
<dbReference type="SUPFAM" id="SSF46785">
    <property type="entry name" value="Winged helix' DNA-binding domain"/>
    <property type="match status" value="1"/>
</dbReference>
<dbReference type="InterPro" id="IPR000524">
    <property type="entry name" value="Tscrpt_reg_HTH_GntR"/>
</dbReference>
<reference evidence="5 6" key="1">
    <citation type="submission" date="2017-06" db="EMBL/GenBank/DDBJ databases">
        <authorList>
            <consortium name="Pathogen Informatics"/>
        </authorList>
    </citation>
    <scope>NUCLEOTIDE SEQUENCE [LARGE SCALE GENOMIC DNA]</scope>
    <source>
        <strain evidence="5 6">NCTC13839</strain>
    </source>
</reference>
<dbReference type="Proteomes" id="UP000242084">
    <property type="component" value="Chromosome 1"/>
</dbReference>
<evidence type="ECO:0000313" key="6">
    <source>
        <dbReference type="Proteomes" id="UP000242084"/>
    </source>
</evidence>
<sequence>MIKNTHLYYQVYTMIKEKIISGYYKEGDKLPSERKLCEEYDVSRITIREALEKLEADNMIQREHGRGSFVLGNQYNQVMNDLYSFSEEIEKNGDKASTGVISIQKIKPSLYIQEKMQLKSFQEVYELKRLRLANDRPIVYETSYLPVRYCEGLDRFDFNKVSLYETLNNHYQIQINHAYETLTAKQLTQEQARCLEKNDGAPCMFIERFSFVDEEIIEFTESVTSGKDYRYTVELI</sequence>
<dbReference type="PROSITE" id="PS50949">
    <property type="entry name" value="HTH_GNTR"/>
    <property type="match status" value="1"/>
</dbReference>
<dbReference type="SMART" id="SM00345">
    <property type="entry name" value="HTH_GNTR"/>
    <property type="match status" value="1"/>
</dbReference>
<dbReference type="RefSeq" id="WP_095085607.1">
    <property type="nucleotide sequence ID" value="NZ_BMDM01000007.1"/>
</dbReference>
<organism evidence="5 6">
    <name type="scientific">Mammaliicoccus stepanovicii</name>
    <dbReference type="NCBI Taxonomy" id="643214"/>
    <lineage>
        <taxon>Bacteria</taxon>
        <taxon>Bacillati</taxon>
        <taxon>Bacillota</taxon>
        <taxon>Bacilli</taxon>
        <taxon>Bacillales</taxon>
        <taxon>Staphylococcaceae</taxon>
        <taxon>Mammaliicoccus</taxon>
    </lineage>
</organism>
<dbReference type="InterPro" id="IPR050679">
    <property type="entry name" value="Bact_HTH_transcr_reg"/>
</dbReference>
<dbReference type="GO" id="GO:0003677">
    <property type="term" value="F:DNA binding"/>
    <property type="evidence" value="ECO:0007669"/>
    <property type="project" value="UniProtKB-KW"/>
</dbReference>
<dbReference type="InterPro" id="IPR036390">
    <property type="entry name" value="WH_DNA-bd_sf"/>
</dbReference>
<keyword evidence="6" id="KW-1185">Reference proteome</keyword>
<dbReference type="AlphaFoldDB" id="A0A239YBS0"/>
<dbReference type="CDD" id="cd07377">
    <property type="entry name" value="WHTH_GntR"/>
    <property type="match status" value="1"/>
</dbReference>
<dbReference type="Gene3D" id="1.10.10.10">
    <property type="entry name" value="Winged helix-like DNA-binding domain superfamily/Winged helix DNA-binding domain"/>
    <property type="match status" value="1"/>
</dbReference>
<feature type="domain" description="HTH gntR-type" evidence="4">
    <location>
        <begin position="5"/>
        <end position="73"/>
    </location>
</feature>
<dbReference type="KEGG" id="sste:SAMEA4384403_0247"/>
<dbReference type="Pfam" id="PF07702">
    <property type="entry name" value="UTRA"/>
    <property type="match status" value="1"/>
</dbReference>
<evidence type="ECO:0000256" key="2">
    <source>
        <dbReference type="ARBA" id="ARBA00023125"/>
    </source>
</evidence>
<dbReference type="PANTHER" id="PTHR44846">
    <property type="entry name" value="MANNOSYL-D-GLYCERATE TRANSPORT/METABOLISM SYSTEM REPRESSOR MNGR-RELATED"/>
    <property type="match status" value="1"/>
</dbReference>
<keyword evidence="3" id="KW-0804">Transcription</keyword>
<dbReference type="InterPro" id="IPR028978">
    <property type="entry name" value="Chorismate_lyase_/UTRA_dom_sf"/>
</dbReference>
<dbReference type="Pfam" id="PF00392">
    <property type="entry name" value="GntR"/>
    <property type="match status" value="1"/>
</dbReference>
<dbReference type="PANTHER" id="PTHR44846:SF1">
    <property type="entry name" value="MANNOSYL-D-GLYCERATE TRANSPORT_METABOLISM SYSTEM REPRESSOR MNGR-RELATED"/>
    <property type="match status" value="1"/>
</dbReference>
<dbReference type="OrthoDB" id="9815017at2"/>
<dbReference type="Gene3D" id="3.40.1410.10">
    <property type="entry name" value="Chorismate lyase-like"/>
    <property type="match status" value="1"/>
</dbReference>
<dbReference type="SUPFAM" id="SSF64288">
    <property type="entry name" value="Chorismate lyase-like"/>
    <property type="match status" value="1"/>
</dbReference>
<evidence type="ECO:0000259" key="4">
    <source>
        <dbReference type="PROSITE" id="PS50949"/>
    </source>
</evidence>
<gene>
    <name evidence="5" type="primary">yurK_1</name>
    <name evidence="5" type="ORF">SAMEA4384403_00247</name>
</gene>
<dbReference type="InterPro" id="IPR011663">
    <property type="entry name" value="UTRA"/>
</dbReference>
<keyword evidence="1" id="KW-0805">Transcription regulation</keyword>
<dbReference type="GO" id="GO:0003700">
    <property type="term" value="F:DNA-binding transcription factor activity"/>
    <property type="evidence" value="ECO:0007669"/>
    <property type="project" value="InterPro"/>
</dbReference>
<dbReference type="FunFam" id="1.10.10.10:FF:000079">
    <property type="entry name" value="GntR family transcriptional regulator"/>
    <property type="match status" value="1"/>
</dbReference>
<evidence type="ECO:0000313" key="5">
    <source>
        <dbReference type="EMBL" id="SNV56485.1"/>
    </source>
</evidence>
<dbReference type="EMBL" id="LT906462">
    <property type="protein sequence ID" value="SNV56485.1"/>
    <property type="molecule type" value="Genomic_DNA"/>
</dbReference>
<keyword evidence="2" id="KW-0238">DNA-binding</keyword>
<accession>A0A239YBS0</accession>
<proteinExistence type="predicted"/>